<evidence type="ECO:0000256" key="13">
    <source>
        <dbReference type="ARBA" id="ARBA00023224"/>
    </source>
</evidence>
<feature type="domain" description="G-protein coupled receptors family 1 profile" evidence="15">
    <location>
        <begin position="36"/>
        <end position="292"/>
    </location>
</feature>
<name>A0A3Q2YGM2_HIPCM</name>
<dbReference type="Gene3D" id="1.20.1070.10">
    <property type="entry name" value="Rhodopsin 7-helix transmembrane proteins"/>
    <property type="match status" value="1"/>
</dbReference>
<keyword evidence="7" id="KW-0157">Chromophore</keyword>
<dbReference type="OrthoDB" id="2101615at2759"/>
<keyword evidence="12" id="KW-0325">Glycoprotein</keyword>
<evidence type="ECO:0000256" key="6">
    <source>
        <dbReference type="ARBA" id="ARBA00022989"/>
    </source>
</evidence>
<dbReference type="CDD" id="cd15074">
    <property type="entry name" value="7tmA_Opsin5_neuropsin"/>
    <property type="match status" value="1"/>
</dbReference>
<dbReference type="AlphaFoldDB" id="A0A3Q2YGM2"/>
<dbReference type="InterPro" id="IPR027430">
    <property type="entry name" value="Retinal_BS"/>
</dbReference>
<reference evidence="16" key="2">
    <citation type="submission" date="2025-09" db="UniProtKB">
        <authorList>
            <consortium name="Ensembl"/>
        </authorList>
    </citation>
    <scope>IDENTIFICATION</scope>
</reference>
<dbReference type="PROSITE" id="PS50262">
    <property type="entry name" value="G_PROTEIN_RECEP_F1_2"/>
    <property type="match status" value="1"/>
</dbReference>
<keyword evidence="6 14" id="KW-1133">Transmembrane helix</keyword>
<feature type="transmembrane region" description="Helical" evidence="14">
    <location>
        <begin position="135"/>
        <end position="157"/>
    </location>
</feature>
<dbReference type="SUPFAM" id="SSF81321">
    <property type="entry name" value="Family A G protein-coupled receptor-like"/>
    <property type="match status" value="1"/>
</dbReference>
<evidence type="ECO:0000256" key="7">
    <source>
        <dbReference type="ARBA" id="ARBA00022991"/>
    </source>
</evidence>
<dbReference type="GO" id="GO:0016020">
    <property type="term" value="C:membrane"/>
    <property type="evidence" value="ECO:0007669"/>
    <property type="project" value="UniProtKB-SubCell"/>
</dbReference>
<dbReference type="InterPro" id="IPR017452">
    <property type="entry name" value="GPCR_Rhodpsn_7TM"/>
</dbReference>
<dbReference type="GeneTree" id="ENSGT01120000271854"/>
<feature type="transmembrane region" description="Helical" evidence="14">
    <location>
        <begin position="232"/>
        <end position="252"/>
    </location>
</feature>
<feature type="transmembrane region" description="Helical" evidence="14">
    <location>
        <begin position="57"/>
        <end position="82"/>
    </location>
</feature>
<dbReference type="RefSeq" id="XP_019734506.1">
    <property type="nucleotide sequence ID" value="XM_019878947.1"/>
</dbReference>
<keyword evidence="17" id="KW-1185">Reference proteome</keyword>
<keyword evidence="9 14" id="KW-0472">Membrane</keyword>
<dbReference type="PRINTS" id="PR00237">
    <property type="entry name" value="GPCRRHODOPSN"/>
</dbReference>
<dbReference type="Proteomes" id="UP000264820">
    <property type="component" value="Unplaced"/>
</dbReference>
<evidence type="ECO:0000256" key="11">
    <source>
        <dbReference type="ARBA" id="ARBA00023170"/>
    </source>
</evidence>
<organism evidence="16 17">
    <name type="scientific">Hippocampus comes</name>
    <name type="common">Tiger tail seahorse</name>
    <dbReference type="NCBI Taxonomy" id="109280"/>
    <lineage>
        <taxon>Eukaryota</taxon>
        <taxon>Metazoa</taxon>
        <taxon>Chordata</taxon>
        <taxon>Craniata</taxon>
        <taxon>Vertebrata</taxon>
        <taxon>Euteleostomi</taxon>
        <taxon>Actinopterygii</taxon>
        <taxon>Neopterygii</taxon>
        <taxon>Teleostei</taxon>
        <taxon>Neoteleostei</taxon>
        <taxon>Acanthomorphata</taxon>
        <taxon>Syngnathiaria</taxon>
        <taxon>Syngnathiformes</taxon>
        <taxon>Syngnathoidei</taxon>
        <taxon>Syngnathidae</taxon>
        <taxon>Hippocampus</taxon>
    </lineage>
</organism>
<proteinExistence type="predicted"/>
<keyword evidence="10" id="KW-1015">Disulfide bond</keyword>
<dbReference type="InterPro" id="IPR050125">
    <property type="entry name" value="GPCR_opsins"/>
</dbReference>
<sequence>MGRLDDETAFQSNIPVPLDITVAVVYSLFGICSLFGNSTLLYVSYKKKHLLKPAEFFIINLAVSDLGLTLSLYPLAITSSFYHRWLYGNTVCSIYAFCGMLFGICSLSTLTLFSMVCFVKVCYPLYGNRFSCIHGRLLVACAWLYALLFACCPLGHWGEYGPEPYGTACCIDWRLSNRLPTARSYTVALFFFCYILPCGLILASYAGILATVHASHKTMEHHGSRHMHMSRIQIVIIKLSMAVCIGFFVAWSPYALVSMWASFGNIEDIPPVAFAIPAMFAKSSTIYNPIVYLAIRPNFRKVIFRDLAALKRRTGKCCCHPRVKVRLQLVQRRTEQFPLPTSSTQPPMIVLNRHKDPAECSGHGPQVFCVANAAAYDESSKERVGPSVSHTRCLLCLTCAKRTPDSFHINLELVPDKAKVAWP</sequence>
<evidence type="ECO:0000256" key="12">
    <source>
        <dbReference type="ARBA" id="ARBA00023180"/>
    </source>
</evidence>
<dbReference type="GeneID" id="109521237"/>
<evidence type="ECO:0000256" key="14">
    <source>
        <dbReference type="SAM" id="Phobius"/>
    </source>
</evidence>
<evidence type="ECO:0000256" key="8">
    <source>
        <dbReference type="ARBA" id="ARBA00023040"/>
    </source>
</evidence>
<feature type="transmembrane region" description="Helical" evidence="14">
    <location>
        <begin position="272"/>
        <end position="295"/>
    </location>
</feature>
<dbReference type="InterPro" id="IPR000276">
    <property type="entry name" value="GPCR_Rhodpsn"/>
</dbReference>
<dbReference type="InterPro" id="IPR002962">
    <property type="entry name" value="Peropsin"/>
</dbReference>
<feature type="transmembrane region" description="Helical" evidence="14">
    <location>
        <begin position="94"/>
        <end position="123"/>
    </location>
</feature>
<dbReference type="PRINTS" id="PR01244">
    <property type="entry name" value="PEROPSIN"/>
</dbReference>
<keyword evidence="2" id="KW-0600">Photoreceptor protein</keyword>
<protein>
    <submittedName>
        <fullName evidence="16">Opsin 7, group member a</fullName>
    </submittedName>
</protein>
<evidence type="ECO:0000259" key="15">
    <source>
        <dbReference type="PROSITE" id="PS50262"/>
    </source>
</evidence>
<dbReference type="Pfam" id="PF00001">
    <property type="entry name" value="7tm_1"/>
    <property type="match status" value="1"/>
</dbReference>
<feature type="transmembrane region" description="Helical" evidence="14">
    <location>
        <begin position="20"/>
        <end position="45"/>
    </location>
</feature>
<keyword evidence="11" id="KW-0675">Receptor</keyword>
<accession>A0A3Q2YGM2</accession>
<reference evidence="16" key="1">
    <citation type="submission" date="2025-08" db="UniProtKB">
        <authorList>
            <consortium name="Ensembl"/>
        </authorList>
    </citation>
    <scope>IDENTIFICATION</scope>
</reference>
<keyword evidence="5" id="KW-0681">Retinal protein</keyword>
<evidence type="ECO:0000256" key="5">
    <source>
        <dbReference type="ARBA" id="ARBA00022925"/>
    </source>
</evidence>
<dbReference type="GO" id="GO:0007602">
    <property type="term" value="P:phototransduction"/>
    <property type="evidence" value="ECO:0007669"/>
    <property type="project" value="UniProtKB-KW"/>
</dbReference>
<evidence type="ECO:0000256" key="1">
    <source>
        <dbReference type="ARBA" id="ARBA00004141"/>
    </source>
</evidence>
<evidence type="ECO:0000256" key="3">
    <source>
        <dbReference type="ARBA" id="ARBA00022606"/>
    </source>
</evidence>
<evidence type="ECO:0000256" key="9">
    <source>
        <dbReference type="ARBA" id="ARBA00023136"/>
    </source>
</evidence>
<comment type="subcellular location">
    <subcellularLocation>
        <location evidence="1">Membrane</location>
        <topology evidence="1">Multi-pass membrane protein</topology>
    </subcellularLocation>
</comment>
<dbReference type="GO" id="GO:0007601">
    <property type="term" value="P:visual perception"/>
    <property type="evidence" value="ECO:0007669"/>
    <property type="project" value="InterPro"/>
</dbReference>
<evidence type="ECO:0000313" key="17">
    <source>
        <dbReference type="Proteomes" id="UP000264820"/>
    </source>
</evidence>
<dbReference type="GO" id="GO:0004930">
    <property type="term" value="F:G protein-coupled receptor activity"/>
    <property type="evidence" value="ECO:0007669"/>
    <property type="project" value="UniProtKB-KW"/>
</dbReference>
<evidence type="ECO:0000313" key="16">
    <source>
        <dbReference type="Ensembl" id="ENSHCOP00000016598.1"/>
    </source>
</evidence>
<keyword evidence="13" id="KW-0807">Transducer</keyword>
<keyword evidence="4 14" id="KW-0812">Transmembrane</keyword>
<feature type="transmembrane region" description="Helical" evidence="14">
    <location>
        <begin position="185"/>
        <end position="212"/>
    </location>
</feature>
<dbReference type="KEGG" id="hcq:109521237"/>
<evidence type="ECO:0000256" key="10">
    <source>
        <dbReference type="ARBA" id="ARBA00023157"/>
    </source>
</evidence>
<dbReference type="PROSITE" id="PS00238">
    <property type="entry name" value="OPSIN"/>
    <property type="match status" value="1"/>
</dbReference>
<dbReference type="Ensembl" id="ENSHCOT00000024770.1">
    <property type="protein sequence ID" value="ENSHCOP00000016598.1"/>
    <property type="gene ID" value="ENSHCOG00000020385.1"/>
</dbReference>
<dbReference type="GO" id="GO:0009881">
    <property type="term" value="F:photoreceptor activity"/>
    <property type="evidence" value="ECO:0007669"/>
    <property type="project" value="UniProtKB-KW"/>
</dbReference>
<keyword evidence="3" id="KW-0716">Sensory transduction</keyword>
<evidence type="ECO:0000256" key="2">
    <source>
        <dbReference type="ARBA" id="ARBA00022543"/>
    </source>
</evidence>
<evidence type="ECO:0000256" key="4">
    <source>
        <dbReference type="ARBA" id="ARBA00022692"/>
    </source>
</evidence>
<keyword evidence="8" id="KW-0297">G-protein coupled receptor</keyword>
<dbReference type="FunFam" id="1.20.1070.10:FF:000219">
    <property type="entry name" value="Opsin 5-like 2"/>
    <property type="match status" value="1"/>
</dbReference>
<dbReference type="PANTHER" id="PTHR24240">
    <property type="entry name" value="OPSIN"/>
    <property type="match status" value="1"/>
</dbReference>